<reference evidence="1 2" key="1">
    <citation type="submission" date="2020-08" db="EMBL/GenBank/DDBJ databases">
        <title>Genomic Encyclopedia of Type Strains, Phase IV (KMG-V): Genome sequencing to study the core and pangenomes of soil and plant-associated prokaryotes.</title>
        <authorList>
            <person name="Whitman W."/>
        </authorList>
    </citation>
    <scope>NUCLEOTIDE SEQUENCE [LARGE SCALE GENOMIC DNA]</scope>
    <source>
        <strain evidence="1 2">SEMIA 4060</strain>
    </source>
</reference>
<evidence type="ECO:0000313" key="2">
    <source>
        <dbReference type="Proteomes" id="UP000565576"/>
    </source>
</evidence>
<sequence>MARSIVQLSMDERRVIARMHEKGIRQVEIARAFRREVNQV</sequence>
<gene>
    <name evidence="1" type="ORF">GGD46_004425</name>
</gene>
<dbReference type="AlphaFoldDB" id="A0A7X0ITX7"/>
<dbReference type="Proteomes" id="UP000565576">
    <property type="component" value="Unassembled WGS sequence"/>
</dbReference>
<evidence type="ECO:0008006" key="3">
    <source>
        <dbReference type="Google" id="ProtNLM"/>
    </source>
</evidence>
<organism evidence="1 2">
    <name type="scientific">Rhizobium lusitanum</name>
    <dbReference type="NCBI Taxonomy" id="293958"/>
    <lineage>
        <taxon>Bacteria</taxon>
        <taxon>Pseudomonadati</taxon>
        <taxon>Pseudomonadota</taxon>
        <taxon>Alphaproteobacteria</taxon>
        <taxon>Hyphomicrobiales</taxon>
        <taxon>Rhizobiaceae</taxon>
        <taxon>Rhizobium/Agrobacterium group</taxon>
        <taxon>Rhizobium</taxon>
    </lineage>
</organism>
<accession>A0A7X0ITX7</accession>
<comment type="caution">
    <text evidence="1">The sequence shown here is derived from an EMBL/GenBank/DDBJ whole genome shotgun (WGS) entry which is preliminary data.</text>
</comment>
<protein>
    <recommendedName>
        <fullName evidence="3">Helix-turn-helix domain-containing protein</fullName>
    </recommendedName>
</protein>
<evidence type="ECO:0000313" key="1">
    <source>
        <dbReference type="EMBL" id="MBB6487125.1"/>
    </source>
</evidence>
<dbReference type="RefSeq" id="WP_184707675.1">
    <property type="nucleotide sequence ID" value="NZ_JACHBG010000011.1"/>
</dbReference>
<dbReference type="EMBL" id="JACHBG010000011">
    <property type="protein sequence ID" value="MBB6487125.1"/>
    <property type="molecule type" value="Genomic_DNA"/>
</dbReference>
<name>A0A7X0ITX7_9HYPH</name>
<proteinExistence type="predicted"/>